<dbReference type="PANTHER" id="PTHR41287:SF1">
    <property type="entry name" value="PROTEIN YMFN"/>
    <property type="match status" value="1"/>
</dbReference>
<dbReference type="EMBL" id="MF417889">
    <property type="protein sequence ID" value="ASN69324.1"/>
    <property type="molecule type" value="Genomic_DNA"/>
</dbReference>
<feature type="domain" description="Terminase large subunit-like endonuclease" evidence="2">
    <location>
        <begin position="252"/>
        <end position="534"/>
    </location>
</feature>
<evidence type="ECO:0000259" key="2">
    <source>
        <dbReference type="Pfam" id="PF20441"/>
    </source>
</evidence>
<accession>A0A2H4J2J4</accession>
<dbReference type="Pfam" id="PF03354">
    <property type="entry name" value="TerL_ATPase"/>
    <property type="match status" value="1"/>
</dbReference>
<feature type="domain" description="Terminase large subunit-like ATPase" evidence="1">
    <location>
        <begin position="65"/>
        <end position="241"/>
    </location>
</feature>
<sequence>MIRNDYVDEYIQQWRDGKIILNQERIDLINYLENHVLVKDNIYFDDEKIDKCIKFIDKWYFPVQPFQKFIIAFLFLMDEELNTPYFTEFALFMGRGAGKNGFISAISDFLTTPIHNIKKYDISIVANSEEQAKTSFNEIYDTLLDHKRNKTADRPKAPYEVSKTEIKNRATQSIIKYNTSNTKTKDGGREGCVIFDEIAIYETADMVNVKRGGLGKVPHDRTFYISTDGFVREGFMDDMKDRILEVLEGKNTEDRIFPFYCKLDNPKEVDDETMWEKANPMLHPPLTGYAKNLKRKIKEEFNVLHINRSNKPEFMTKRMNLPEVDEEKVVAPWEEIKATNKPLPNLENKACIGGLDYALVRDFASVGLLFRENDDYYWLTHSFIRREFLETTHIEPPIEQWADDGLLTIVDDDVIDISYIVNWFIQQQSKYNLTKVISDNFRTDIVRRPFEEAGIPLEVIKNPTAIHGLLAPRIDTMFAKKQITFGDNPLMRWFTNNVAVKMQPDGSKKYIKKDEVRRKTDGFHAMLHALYRADEILEYDQPFIMADMSF</sequence>
<gene>
    <name evidence="3" type="ORF">10S14_2</name>
</gene>
<dbReference type="Gene3D" id="3.40.50.300">
    <property type="entry name" value="P-loop containing nucleotide triphosphate hydrolases"/>
    <property type="match status" value="1"/>
</dbReference>
<proteinExistence type="predicted"/>
<protein>
    <submittedName>
        <fullName evidence="3">Putative terminase large subunit</fullName>
    </submittedName>
</protein>
<evidence type="ECO:0000259" key="1">
    <source>
        <dbReference type="Pfam" id="PF03354"/>
    </source>
</evidence>
<dbReference type="InterPro" id="IPR005021">
    <property type="entry name" value="Terminase_largesu-like"/>
</dbReference>
<dbReference type="PANTHER" id="PTHR41287">
    <property type="match status" value="1"/>
</dbReference>
<evidence type="ECO:0000313" key="3">
    <source>
        <dbReference type="EMBL" id="ASN69324.1"/>
    </source>
</evidence>
<dbReference type="InterPro" id="IPR046461">
    <property type="entry name" value="TerL_ATPase"/>
</dbReference>
<dbReference type="Pfam" id="PF20441">
    <property type="entry name" value="TerL_nuclease"/>
    <property type="match status" value="1"/>
</dbReference>
<reference evidence="3" key="1">
    <citation type="submission" date="2017-06" db="EMBL/GenBank/DDBJ databases">
        <title>Novel phages from South African skin metaviromes.</title>
        <authorList>
            <person name="van Zyl L.J."/>
            <person name="Abrahams Y."/>
            <person name="Stander E.A."/>
            <person name="Kirby B.M."/>
            <person name="Clavaud C."/>
            <person name="Farcet C."/>
            <person name="Breton L."/>
            <person name="Trindade M.I."/>
        </authorList>
    </citation>
    <scope>NUCLEOTIDE SEQUENCE</scope>
</reference>
<dbReference type="InterPro" id="IPR046462">
    <property type="entry name" value="TerL_nuclease"/>
</dbReference>
<dbReference type="GO" id="GO:0004519">
    <property type="term" value="F:endonuclease activity"/>
    <property type="evidence" value="ECO:0007669"/>
    <property type="project" value="InterPro"/>
</dbReference>
<dbReference type="InterPro" id="IPR027417">
    <property type="entry name" value="P-loop_NTPase"/>
</dbReference>
<organism evidence="3">
    <name type="scientific">uncultured Caudovirales phage</name>
    <dbReference type="NCBI Taxonomy" id="2100421"/>
    <lineage>
        <taxon>Viruses</taxon>
        <taxon>Duplodnaviria</taxon>
        <taxon>Heunggongvirae</taxon>
        <taxon>Uroviricota</taxon>
        <taxon>Caudoviricetes</taxon>
        <taxon>Peduoviridae</taxon>
        <taxon>Maltschvirus</taxon>
        <taxon>Maltschvirus maltsch</taxon>
    </lineage>
</organism>
<name>A0A2H4J2J4_9CAUD</name>